<reference evidence="3" key="1">
    <citation type="submission" date="2014-09" db="EMBL/GenBank/DDBJ databases">
        <title>Genome sequence of the luminous mushroom Mycena chlorophos for searching fungal bioluminescence genes.</title>
        <authorList>
            <person name="Tanaka Y."/>
            <person name="Kasuga D."/>
            <person name="Oba Y."/>
            <person name="Hase S."/>
            <person name="Sato K."/>
            <person name="Oba Y."/>
            <person name="Sakakibara Y."/>
        </authorList>
    </citation>
    <scope>NUCLEOTIDE SEQUENCE</scope>
</reference>
<keyword evidence="2" id="KW-1133">Transmembrane helix</keyword>
<evidence type="ECO:0000256" key="1">
    <source>
        <dbReference type="SAM" id="MobiDB-lite"/>
    </source>
</evidence>
<feature type="transmembrane region" description="Helical" evidence="2">
    <location>
        <begin position="116"/>
        <end position="134"/>
    </location>
</feature>
<dbReference type="Proteomes" id="UP000815677">
    <property type="component" value="Unassembled WGS sequence"/>
</dbReference>
<feature type="region of interest" description="Disordered" evidence="1">
    <location>
        <begin position="288"/>
        <end position="313"/>
    </location>
</feature>
<keyword evidence="4" id="KW-1185">Reference proteome</keyword>
<feature type="transmembrane region" description="Helical" evidence="2">
    <location>
        <begin position="181"/>
        <end position="207"/>
    </location>
</feature>
<dbReference type="EMBL" id="DF840056">
    <property type="protein sequence ID" value="GAT44704.1"/>
    <property type="molecule type" value="Genomic_DNA"/>
</dbReference>
<accession>A0ABQ0L0L6</accession>
<evidence type="ECO:0000313" key="4">
    <source>
        <dbReference type="Proteomes" id="UP000815677"/>
    </source>
</evidence>
<organism evidence="3 4">
    <name type="scientific">Mycena chlorophos</name>
    <name type="common">Agaric fungus</name>
    <name type="synonym">Agaricus chlorophos</name>
    <dbReference type="NCBI Taxonomy" id="658473"/>
    <lineage>
        <taxon>Eukaryota</taxon>
        <taxon>Fungi</taxon>
        <taxon>Dikarya</taxon>
        <taxon>Basidiomycota</taxon>
        <taxon>Agaricomycotina</taxon>
        <taxon>Agaricomycetes</taxon>
        <taxon>Agaricomycetidae</taxon>
        <taxon>Agaricales</taxon>
        <taxon>Marasmiineae</taxon>
        <taxon>Mycenaceae</taxon>
        <taxon>Mycena</taxon>
    </lineage>
</organism>
<feature type="transmembrane region" description="Helical" evidence="2">
    <location>
        <begin position="91"/>
        <end position="110"/>
    </location>
</feature>
<feature type="compositionally biased region" description="Polar residues" evidence="1">
    <location>
        <begin position="289"/>
        <end position="300"/>
    </location>
</feature>
<sequence>MSAASSESSTITFIVGGWLVGTFGDLVLQGILLGQFGAYFALYKKDTPVLRSFVGVLFLATTLKSLQVAFVFLLGIVTTPGMLISGLRRITSWRTVILFFADFDAAMGYYASSPFMRDNLLFVALIAFLVQMLFTQRLWIISRNVWIAGFIAMLFTFGLVCGLLGVVLTELFDPCLHQAPWIPIHLGMVFGGDFILCTTTSWFLLTLQRRSPSNRRHAPRHRPPDVPIRRPAAICALVNLLTYIGSVQTQCASNGSALASIAANQVLPKLYAVSAMWTLNARRRVRLSRTGNTSSSQEVISLSGGRHGGRRGTSVNVNNVELAGMGMWLSRKQTQTRTQNRDHGQALTIQVHTQVHTHIDHDELTFAGAGPKAKRQMASVMEESV</sequence>
<proteinExistence type="predicted"/>
<evidence type="ECO:0008006" key="5">
    <source>
        <dbReference type="Google" id="ProtNLM"/>
    </source>
</evidence>
<evidence type="ECO:0000313" key="3">
    <source>
        <dbReference type="EMBL" id="GAT44704.1"/>
    </source>
</evidence>
<evidence type="ECO:0000256" key="2">
    <source>
        <dbReference type="SAM" id="Phobius"/>
    </source>
</evidence>
<keyword evidence="2" id="KW-0472">Membrane</keyword>
<gene>
    <name evidence="3" type="ORF">MCHLO_02317</name>
</gene>
<name>A0ABQ0L0L6_MYCCL</name>
<dbReference type="PANTHER" id="PTHR40465">
    <property type="entry name" value="CHROMOSOME 1, WHOLE GENOME SHOTGUN SEQUENCE"/>
    <property type="match status" value="1"/>
</dbReference>
<feature type="transmembrane region" description="Helical" evidence="2">
    <location>
        <begin position="53"/>
        <end position="79"/>
    </location>
</feature>
<dbReference type="PANTHER" id="PTHR40465:SF1">
    <property type="entry name" value="DUF6534 DOMAIN-CONTAINING PROTEIN"/>
    <property type="match status" value="1"/>
</dbReference>
<protein>
    <recommendedName>
        <fullName evidence="5">DUF4203 domain-containing protein</fullName>
    </recommendedName>
</protein>
<feature type="transmembrane region" description="Helical" evidence="2">
    <location>
        <begin position="12"/>
        <end position="33"/>
    </location>
</feature>
<feature type="transmembrane region" description="Helical" evidence="2">
    <location>
        <begin position="146"/>
        <end position="169"/>
    </location>
</feature>
<keyword evidence="2" id="KW-0812">Transmembrane</keyword>